<accession>A0A8G1RLX3</accession>
<dbReference type="VEuPathDB" id="FungiDB:BO72DRAFT_199736"/>
<organism evidence="1 2">
    <name type="scientific">Aspergillus fijiensis CBS 313.89</name>
    <dbReference type="NCBI Taxonomy" id="1448319"/>
    <lineage>
        <taxon>Eukaryota</taxon>
        <taxon>Fungi</taxon>
        <taxon>Dikarya</taxon>
        <taxon>Ascomycota</taxon>
        <taxon>Pezizomycotina</taxon>
        <taxon>Eurotiomycetes</taxon>
        <taxon>Eurotiomycetidae</taxon>
        <taxon>Eurotiales</taxon>
        <taxon>Aspergillaceae</taxon>
        <taxon>Aspergillus</taxon>
    </lineage>
</organism>
<protein>
    <submittedName>
        <fullName evidence="1">Uncharacterized protein</fullName>
    </submittedName>
</protein>
<proteinExistence type="predicted"/>
<evidence type="ECO:0000313" key="2">
    <source>
        <dbReference type="Proteomes" id="UP000249789"/>
    </source>
</evidence>
<gene>
    <name evidence="1" type="ORF">BO72DRAFT_199736</name>
</gene>
<dbReference type="Proteomes" id="UP000249789">
    <property type="component" value="Unassembled WGS sequence"/>
</dbReference>
<sequence length="216" mass="23790">MIAIVLRIILPSRRNPTNDCRTACIQVPSHAKVSPTALPPLNTLEHASWSLDIHLLVTVTNTAREEPRTIHEVLAHWVPSTVPPSATKPHPQLRDVAPATATHRFGFKNDAALGIQAGCHLPAAQPPGRVCAHISGSLRRQTRRKPAAVDDQLRHPATRVGKDDHVGNGCPEERYAVSWRRVSGRDDSASDRRRDRCLVVSPSSCCRCMYFNSDVC</sequence>
<reference evidence="1 2" key="1">
    <citation type="submission" date="2018-02" db="EMBL/GenBank/DDBJ databases">
        <title>The genomes of Aspergillus section Nigri reveals drivers in fungal speciation.</title>
        <authorList>
            <consortium name="DOE Joint Genome Institute"/>
            <person name="Vesth T.C."/>
            <person name="Nybo J."/>
            <person name="Theobald S."/>
            <person name="Brandl J."/>
            <person name="Frisvad J.C."/>
            <person name="Nielsen K.F."/>
            <person name="Lyhne E.K."/>
            <person name="Kogle M.E."/>
            <person name="Kuo A."/>
            <person name="Riley R."/>
            <person name="Clum A."/>
            <person name="Nolan M."/>
            <person name="Lipzen A."/>
            <person name="Salamov A."/>
            <person name="Henrissat B."/>
            <person name="Wiebenga A."/>
            <person name="De vries R.P."/>
            <person name="Grigoriev I.V."/>
            <person name="Mortensen U.H."/>
            <person name="Andersen M.R."/>
            <person name="Baker S.E."/>
        </authorList>
    </citation>
    <scope>NUCLEOTIDE SEQUENCE [LARGE SCALE GENOMIC DNA]</scope>
    <source>
        <strain evidence="1 2">CBS 313.89</strain>
    </source>
</reference>
<dbReference type="GeneID" id="63856921"/>
<dbReference type="RefSeq" id="XP_040798553.1">
    <property type="nucleotide sequence ID" value="XM_040939588.1"/>
</dbReference>
<evidence type="ECO:0000313" key="1">
    <source>
        <dbReference type="EMBL" id="RAK74543.1"/>
    </source>
</evidence>
<dbReference type="AlphaFoldDB" id="A0A8G1RLX3"/>
<keyword evidence="2" id="KW-1185">Reference proteome</keyword>
<dbReference type="EMBL" id="KZ824667">
    <property type="protein sequence ID" value="RAK74543.1"/>
    <property type="molecule type" value="Genomic_DNA"/>
</dbReference>
<name>A0A8G1RLX3_9EURO</name>